<gene>
    <name evidence="2" type="ORF">NPIL_277481</name>
</gene>
<sequence length="91" mass="9617">MPTLYQVNEVEHGHECKRYEDVAFFAGAGRPAGGDGEAVEVDDETRDAGALAPHQGGQAAHDQEGEDEALDVGVATEAAAQTLLLRTLLKE</sequence>
<evidence type="ECO:0000313" key="3">
    <source>
        <dbReference type="Proteomes" id="UP000887013"/>
    </source>
</evidence>
<evidence type="ECO:0000256" key="1">
    <source>
        <dbReference type="SAM" id="MobiDB-lite"/>
    </source>
</evidence>
<feature type="region of interest" description="Disordered" evidence="1">
    <location>
        <begin position="27"/>
        <end position="69"/>
    </location>
</feature>
<comment type="caution">
    <text evidence="2">The sequence shown here is derived from an EMBL/GenBank/DDBJ whole genome shotgun (WGS) entry which is preliminary data.</text>
</comment>
<dbReference type="EMBL" id="BMAW01097503">
    <property type="protein sequence ID" value="GFS79888.1"/>
    <property type="molecule type" value="Genomic_DNA"/>
</dbReference>
<dbReference type="AlphaFoldDB" id="A0A8X6T4Z9"/>
<evidence type="ECO:0000313" key="2">
    <source>
        <dbReference type="EMBL" id="GFS79888.1"/>
    </source>
</evidence>
<name>A0A8X6T4Z9_NEPPI</name>
<proteinExistence type="predicted"/>
<organism evidence="2 3">
    <name type="scientific">Nephila pilipes</name>
    <name type="common">Giant wood spider</name>
    <name type="synonym">Nephila maculata</name>
    <dbReference type="NCBI Taxonomy" id="299642"/>
    <lineage>
        <taxon>Eukaryota</taxon>
        <taxon>Metazoa</taxon>
        <taxon>Ecdysozoa</taxon>
        <taxon>Arthropoda</taxon>
        <taxon>Chelicerata</taxon>
        <taxon>Arachnida</taxon>
        <taxon>Araneae</taxon>
        <taxon>Araneomorphae</taxon>
        <taxon>Entelegynae</taxon>
        <taxon>Araneoidea</taxon>
        <taxon>Nephilidae</taxon>
        <taxon>Nephila</taxon>
    </lineage>
</organism>
<reference evidence="2" key="1">
    <citation type="submission" date="2020-08" db="EMBL/GenBank/DDBJ databases">
        <title>Multicomponent nature underlies the extraordinary mechanical properties of spider dragline silk.</title>
        <authorList>
            <person name="Kono N."/>
            <person name="Nakamura H."/>
            <person name="Mori M."/>
            <person name="Yoshida Y."/>
            <person name="Ohtoshi R."/>
            <person name="Malay A.D."/>
            <person name="Moran D.A.P."/>
            <person name="Tomita M."/>
            <person name="Numata K."/>
            <person name="Arakawa K."/>
        </authorList>
    </citation>
    <scope>NUCLEOTIDE SEQUENCE</scope>
</reference>
<accession>A0A8X6T4Z9</accession>
<protein>
    <submittedName>
        <fullName evidence="2">Uncharacterized protein</fullName>
    </submittedName>
</protein>
<keyword evidence="3" id="KW-1185">Reference proteome</keyword>
<dbReference type="Proteomes" id="UP000887013">
    <property type="component" value="Unassembled WGS sequence"/>
</dbReference>